<organism evidence="1 2">
    <name type="scientific">[Clostridium] celerecrescens 18A</name>
    <dbReference type="NCBI Taxonomy" id="1286362"/>
    <lineage>
        <taxon>Bacteria</taxon>
        <taxon>Bacillati</taxon>
        <taxon>Bacillota</taxon>
        <taxon>Clostridia</taxon>
        <taxon>Lachnospirales</taxon>
        <taxon>Lachnospiraceae</taxon>
        <taxon>Lacrimispora</taxon>
    </lineage>
</organism>
<name>A0A2M8Z3Z4_9FIRM</name>
<accession>A0A2M8Z3Z4</accession>
<dbReference type="Proteomes" id="UP000231092">
    <property type="component" value="Unassembled WGS sequence"/>
</dbReference>
<reference evidence="1 2" key="1">
    <citation type="submission" date="2017-11" db="EMBL/GenBank/DDBJ databases">
        <title>Understudied soil microbes with underappreciated capabilities: Untangling the Clostridium saccharolyticum group.</title>
        <authorList>
            <person name="Leschine S."/>
        </authorList>
    </citation>
    <scope>NUCLEOTIDE SEQUENCE [LARGE SCALE GENOMIC DNA]</scope>
    <source>
        <strain evidence="1 2">18A</strain>
    </source>
</reference>
<gene>
    <name evidence="1" type="ORF">H171_1669</name>
</gene>
<evidence type="ECO:0000313" key="2">
    <source>
        <dbReference type="Proteomes" id="UP000231092"/>
    </source>
</evidence>
<dbReference type="EMBL" id="PGET01000001">
    <property type="protein sequence ID" value="PJJ28176.1"/>
    <property type="molecule type" value="Genomic_DNA"/>
</dbReference>
<dbReference type="AlphaFoldDB" id="A0A2M8Z3Z4"/>
<comment type="caution">
    <text evidence="1">The sequence shown here is derived from an EMBL/GenBank/DDBJ whole genome shotgun (WGS) entry which is preliminary data.</text>
</comment>
<proteinExistence type="predicted"/>
<protein>
    <submittedName>
        <fullName evidence="1">Uncharacterized protein</fullName>
    </submittedName>
</protein>
<sequence length="40" mass="4478">MWKRETGIAGFALLIMDAEIRAYIRINGILLIGHNCPCTC</sequence>
<evidence type="ECO:0000313" key="1">
    <source>
        <dbReference type="EMBL" id="PJJ28176.1"/>
    </source>
</evidence>